<keyword evidence="2" id="KW-1185">Reference proteome</keyword>
<dbReference type="AlphaFoldDB" id="A0A1I0SDQ7"/>
<dbReference type="NCBIfam" id="NF040700">
    <property type="entry name" value="VPA1262_N_dom"/>
    <property type="match status" value="1"/>
</dbReference>
<dbReference type="STRING" id="29529.SAMN04488122_6675"/>
<evidence type="ECO:0000313" key="1">
    <source>
        <dbReference type="EMBL" id="SEW56473.1"/>
    </source>
</evidence>
<sequence>MEEASKIEHQMAVALRDFDILLQKGNLGFYNSCAVTEIFLHDRKDNVTSNVFIRVAFQEKAVTEKQKFLTKKLHDFDGDLKIGALTYELSVDEAYKRFNKIVSDRIWLGPEGTELKVNLGKVLPKQYIGWNEEIRLNKLLVPSGSGSHIVEFFDHSKEIFQSIFQLPNTEKFNKVCVMLKDLTGIDLSIAFDRLGNIIFQFPVDILKYKVNPVKTSTGFSIDFKWHSKLSNIPECNIHIYSKIEDGYMGAALIDYNGEANQVIEIGNLDNNPKALIYRKSPNLLIGMYENCCSRPLGVEVGIENGARVFASDGELIQIDIFKFESGNKNGRDYLDFINSNLYSIERENLEKELKFKQYFNGTREQALKDLRRLTNMNNKYGVYLWDPFLTPNDLFDTIYFSSRYDIPLKAIGSINDSTKLINGGSHKSSDQIITDYKTVLEDPKYKNIGLNLEFRLQHSGYGYGFHDRFLIFPGGIDKQAKAYSLGTSVNSIGKSHHIVQEVAHPQRVIDAFNDLWGKLQAKECLVWKHP</sequence>
<proteinExistence type="predicted"/>
<evidence type="ECO:0000313" key="2">
    <source>
        <dbReference type="Proteomes" id="UP000199310"/>
    </source>
</evidence>
<name>A0A1I0SDQ7_9BACT</name>
<dbReference type="RefSeq" id="WP_089903822.1">
    <property type="nucleotide sequence ID" value="NZ_FOJG01000002.1"/>
</dbReference>
<dbReference type="EMBL" id="FOJG01000002">
    <property type="protein sequence ID" value="SEW56473.1"/>
    <property type="molecule type" value="Genomic_DNA"/>
</dbReference>
<accession>A0A1I0SDQ7</accession>
<gene>
    <name evidence="1" type="ORF">SAMN04488122_6675</name>
</gene>
<reference evidence="2" key="1">
    <citation type="submission" date="2016-10" db="EMBL/GenBank/DDBJ databases">
        <authorList>
            <person name="Varghese N."/>
            <person name="Submissions S."/>
        </authorList>
    </citation>
    <scope>NUCLEOTIDE SEQUENCE [LARGE SCALE GENOMIC DNA]</scope>
    <source>
        <strain evidence="2">DSM 3695</strain>
    </source>
</reference>
<organism evidence="1 2">
    <name type="scientific">Chitinophaga arvensicola</name>
    <dbReference type="NCBI Taxonomy" id="29529"/>
    <lineage>
        <taxon>Bacteria</taxon>
        <taxon>Pseudomonadati</taxon>
        <taxon>Bacteroidota</taxon>
        <taxon>Chitinophagia</taxon>
        <taxon>Chitinophagales</taxon>
        <taxon>Chitinophagaceae</taxon>
        <taxon>Chitinophaga</taxon>
    </lineage>
</organism>
<protein>
    <submittedName>
        <fullName evidence="1">Uncharacterized protein</fullName>
    </submittedName>
</protein>
<dbReference type="OrthoDB" id="9156203at2"/>
<dbReference type="Proteomes" id="UP000199310">
    <property type="component" value="Unassembled WGS sequence"/>
</dbReference>